<gene>
    <name evidence="2" type="ORF">D1970_06320</name>
</gene>
<proteinExistence type="predicted"/>
<name>A0A398BHC8_9BACI</name>
<reference evidence="2 3" key="1">
    <citation type="submission" date="2018-08" db="EMBL/GenBank/DDBJ databases">
        <title>Bacillus jemisoniae sp. nov., Bacillus chryseoplanitiae sp. nov., Bacillus resnikiae sp. nov., and Bacillus frankliniae sp. nov., isolated from Viking spacecraft and associated surfaces.</title>
        <authorList>
            <person name="Seuylemezian A."/>
            <person name="Vaishampayan P."/>
        </authorList>
    </citation>
    <scope>NUCLEOTIDE SEQUENCE [LARGE SCALE GENOMIC DNA]</scope>
    <source>
        <strain evidence="2 3">JJ-247</strain>
    </source>
</reference>
<evidence type="ECO:0000256" key="1">
    <source>
        <dbReference type="SAM" id="Phobius"/>
    </source>
</evidence>
<organism evidence="2 3">
    <name type="scientific">Mesobacillus zeae</name>
    <dbReference type="NCBI Taxonomy" id="1917180"/>
    <lineage>
        <taxon>Bacteria</taxon>
        <taxon>Bacillati</taxon>
        <taxon>Bacillota</taxon>
        <taxon>Bacilli</taxon>
        <taxon>Bacillales</taxon>
        <taxon>Bacillaceae</taxon>
        <taxon>Mesobacillus</taxon>
    </lineage>
</organism>
<keyword evidence="1" id="KW-1133">Transmembrane helix</keyword>
<accession>A0A398BHC8</accession>
<keyword evidence="1" id="KW-0472">Membrane</keyword>
<protein>
    <submittedName>
        <fullName evidence="2">Uncharacterized protein</fullName>
    </submittedName>
</protein>
<dbReference type="Proteomes" id="UP000265816">
    <property type="component" value="Unassembled WGS sequence"/>
</dbReference>
<keyword evidence="3" id="KW-1185">Reference proteome</keyword>
<evidence type="ECO:0000313" key="2">
    <source>
        <dbReference type="EMBL" id="RID86863.1"/>
    </source>
</evidence>
<evidence type="ECO:0000313" key="3">
    <source>
        <dbReference type="Proteomes" id="UP000265816"/>
    </source>
</evidence>
<comment type="caution">
    <text evidence="2">The sequence shown here is derived from an EMBL/GenBank/DDBJ whole genome shotgun (WGS) entry which is preliminary data.</text>
</comment>
<dbReference type="AlphaFoldDB" id="A0A398BHC8"/>
<feature type="transmembrane region" description="Helical" evidence="1">
    <location>
        <begin position="27"/>
        <end position="45"/>
    </location>
</feature>
<dbReference type="EMBL" id="QWVT01000011">
    <property type="protein sequence ID" value="RID86863.1"/>
    <property type="molecule type" value="Genomic_DNA"/>
</dbReference>
<sequence>MKGQPSFLCLIIYGFFCAPGEKEKIPLAFLQDSTILFLMFVFMNVGKYNEKRKRPLSGVWTGAHRHEIKETRRA</sequence>
<keyword evidence="1" id="KW-0812">Transmembrane</keyword>